<gene>
    <name evidence="1" type="ORF">WICANDRAFT_68571</name>
</gene>
<name>A0A1E3P3Z3_WICAA</name>
<evidence type="ECO:0000313" key="1">
    <source>
        <dbReference type="EMBL" id="ODQ60018.1"/>
    </source>
</evidence>
<protein>
    <submittedName>
        <fullName evidence="1">Uncharacterized protein</fullName>
    </submittedName>
</protein>
<accession>A0A1E3P3Z3</accession>
<proteinExistence type="predicted"/>
<dbReference type="AlphaFoldDB" id="A0A1E3P3Z3"/>
<sequence length="316" mass="36920">MTVDECTGFLPLEVLQIVGEYLGYDDPRSYIPLTKVSKLFNYAFRPYIFRDIWIFVAADNYFHDCSLYDVKEVWLDQAPVKYHQRTLVTNLNKFVQLIDVLTENPEFIKMIEHFHVTALCFDPKERTTSLVVTDMMEKAKEQEHDSNLELVFKKSPYKFFTSKDHSEYIKLGIFETSMIQFFTSTERTSNIKSYTNTQKRVVDSRELYEAICGPSNTYFFNTDKGLMADTLFCQIDFHTDGLVSEGYVKALEKTIELMSSHEFKTTSMEVLNFVNCLSATNPNFGHVPRTRQNPPLRNSQVLHLTFNYYFITPKIQ</sequence>
<organism evidence="1 2">
    <name type="scientific">Wickerhamomyces anomalus (strain ATCC 58044 / CBS 1984 / NCYC 433 / NRRL Y-366-8)</name>
    <name type="common">Yeast</name>
    <name type="synonym">Hansenula anomala</name>
    <dbReference type="NCBI Taxonomy" id="683960"/>
    <lineage>
        <taxon>Eukaryota</taxon>
        <taxon>Fungi</taxon>
        <taxon>Dikarya</taxon>
        <taxon>Ascomycota</taxon>
        <taxon>Saccharomycotina</taxon>
        <taxon>Saccharomycetes</taxon>
        <taxon>Phaffomycetales</taxon>
        <taxon>Wickerhamomycetaceae</taxon>
        <taxon>Wickerhamomyces</taxon>
    </lineage>
</organism>
<keyword evidence="2" id="KW-1185">Reference proteome</keyword>
<reference evidence="1 2" key="1">
    <citation type="journal article" date="2016" name="Proc. Natl. Acad. Sci. U.S.A.">
        <title>Comparative genomics of biotechnologically important yeasts.</title>
        <authorList>
            <person name="Riley R."/>
            <person name="Haridas S."/>
            <person name="Wolfe K.H."/>
            <person name="Lopes M.R."/>
            <person name="Hittinger C.T."/>
            <person name="Goeker M."/>
            <person name="Salamov A.A."/>
            <person name="Wisecaver J.H."/>
            <person name="Long T.M."/>
            <person name="Calvey C.H."/>
            <person name="Aerts A.L."/>
            <person name="Barry K.W."/>
            <person name="Choi C."/>
            <person name="Clum A."/>
            <person name="Coughlan A.Y."/>
            <person name="Deshpande S."/>
            <person name="Douglass A.P."/>
            <person name="Hanson S.J."/>
            <person name="Klenk H.-P."/>
            <person name="LaButti K.M."/>
            <person name="Lapidus A."/>
            <person name="Lindquist E.A."/>
            <person name="Lipzen A.M."/>
            <person name="Meier-Kolthoff J.P."/>
            <person name="Ohm R.A."/>
            <person name="Otillar R.P."/>
            <person name="Pangilinan J.L."/>
            <person name="Peng Y."/>
            <person name="Rokas A."/>
            <person name="Rosa C.A."/>
            <person name="Scheuner C."/>
            <person name="Sibirny A.A."/>
            <person name="Slot J.C."/>
            <person name="Stielow J.B."/>
            <person name="Sun H."/>
            <person name="Kurtzman C.P."/>
            <person name="Blackwell M."/>
            <person name="Grigoriev I.V."/>
            <person name="Jeffries T.W."/>
        </authorList>
    </citation>
    <scope>NUCLEOTIDE SEQUENCE [LARGE SCALE GENOMIC DNA]</scope>
    <source>
        <strain evidence="2">ATCC 58044 / CBS 1984 / NCYC 433 / NRRL Y-366-8</strain>
    </source>
</reference>
<dbReference type="EMBL" id="KV454210">
    <property type="protein sequence ID" value="ODQ60018.1"/>
    <property type="molecule type" value="Genomic_DNA"/>
</dbReference>
<dbReference type="Proteomes" id="UP000094112">
    <property type="component" value="Unassembled WGS sequence"/>
</dbReference>
<dbReference type="GeneID" id="30201372"/>
<evidence type="ECO:0000313" key="2">
    <source>
        <dbReference type="Proteomes" id="UP000094112"/>
    </source>
</evidence>
<dbReference type="RefSeq" id="XP_019039225.1">
    <property type="nucleotide sequence ID" value="XM_019184126.1"/>
</dbReference>